<keyword evidence="2" id="KW-1185">Reference proteome</keyword>
<organism evidence="1 2">
    <name type="scientific">Camellia lanceoleosa</name>
    <dbReference type="NCBI Taxonomy" id="1840588"/>
    <lineage>
        <taxon>Eukaryota</taxon>
        <taxon>Viridiplantae</taxon>
        <taxon>Streptophyta</taxon>
        <taxon>Embryophyta</taxon>
        <taxon>Tracheophyta</taxon>
        <taxon>Spermatophyta</taxon>
        <taxon>Magnoliopsida</taxon>
        <taxon>eudicotyledons</taxon>
        <taxon>Gunneridae</taxon>
        <taxon>Pentapetalae</taxon>
        <taxon>asterids</taxon>
        <taxon>Ericales</taxon>
        <taxon>Theaceae</taxon>
        <taxon>Camellia</taxon>
    </lineage>
</organism>
<evidence type="ECO:0000313" key="2">
    <source>
        <dbReference type="Proteomes" id="UP001060215"/>
    </source>
</evidence>
<name>A0ACC0H3I8_9ERIC</name>
<evidence type="ECO:0000313" key="1">
    <source>
        <dbReference type="EMBL" id="KAI8008087.1"/>
    </source>
</evidence>
<gene>
    <name evidence="1" type="ORF">LOK49_LG07G02918</name>
</gene>
<sequence length="90" mass="10073">MADQLILLGTWISPYSTRVKIALAEKGVDYEFVEEDLKNKSPSLLKTNLSTSKSSVDPQRQTGARVTHHCSRHRSSPESQISIVAFDPHH</sequence>
<reference evidence="1 2" key="1">
    <citation type="journal article" date="2022" name="Plant J.">
        <title>Chromosome-level genome of Camellia lanceoleosa provides a valuable resource for understanding genome evolution and self-incompatibility.</title>
        <authorList>
            <person name="Gong W."/>
            <person name="Xiao S."/>
            <person name="Wang L."/>
            <person name="Liao Z."/>
            <person name="Chang Y."/>
            <person name="Mo W."/>
            <person name="Hu G."/>
            <person name="Li W."/>
            <person name="Zhao G."/>
            <person name="Zhu H."/>
            <person name="Hu X."/>
            <person name="Ji K."/>
            <person name="Xiang X."/>
            <person name="Song Q."/>
            <person name="Yuan D."/>
            <person name="Jin S."/>
            <person name="Zhang L."/>
        </authorList>
    </citation>
    <scope>NUCLEOTIDE SEQUENCE [LARGE SCALE GENOMIC DNA]</scope>
    <source>
        <strain evidence="1">SQ_2022a</strain>
    </source>
</reference>
<dbReference type="Proteomes" id="UP001060215">
    <property type="component" value="Chromosome 7"/>
</dbReference>
<accession>A0ACC0H3I8</accession>
<dbReference type="EMBL" id="CM045764">
    <property type="protein sequence ID" value="KAI8008087.1"/>
    <property type="molecule type" value="Genomic_DNA"/>
</dbReference>
<comment type="caution">
    <text evidence="1">The sequence shown here is derived from an EMBL/GenBank/DDBJ whole genome shotgun (WGS) entry which is preliminary data.</text>
</comment>
<protein>
    <submittedName>
        <fullName evidence="1">Glutathione S-transferase U22</fullName>
    </submittedName>
</protein>
<proteinExistence type="predicted"/>